<feature type="transmembrane region" description="Helical" evidence="1">
    <location>
        <begin position="12"/>
        <end position="30"/>
    </location>
</feature>
<protein>
    <submittedName>
        <fullName evidence="2">Uncharacterized protein</fullName>
    </submittedName>
</protein>
<sequence length="70" mass="7809">MRVSIGNIRLWLIVFTVNLISLLCGMFLTWTSPILPKLSSYETLDQNPLNRVITANEQSWIAALSSMGGI</sequence>
<keyword evidence="1" id="KW-0472">Membrane</keyword>
<evidence type="ECO:0000256" key="1">
    <source>
        <dbReference type="SAM" id="Phobius"/>
    </source>
</evidence>
<organism evidence="2 3">
    <name type="scientific">Rhynchophorus ferrugineus</name>
    <name type="common">Red palm weevil</name>
    <name type="synonym">Curculio ferrugineus</name>
    <dbReference type="NCBI Taxonomy" id="354439"/>
    <lineage>
        <taxon>Eukaryota</taxon>
        <taxon>Metazoa</taxon>
        <taxon>Ecdysozoa</taxon>
        <taxon>Arthropoda</taxon>
        <taxon>Hexapoda</taxon>
        <taxon>Insecta</taxon>
        <taxon>Pterygota</taxon>
        <taxon>Neoptera</taxon>
        <taxon>Endopterygota</taxon>
        <taxon>Coleoptera</taxon>
        <taxon>Polyphaga</taxon>
        <taxon>Cucujiformia</taxon>
        <taxon>Curculionidae</taxon>
        <taxon>Dryophthorinae</taxon>
        <taxon>Rhynchophorus</taxon>
    </lineage>
</organism>
<gene>
    <name evidence="2" type="ORF">GWI33_011690</name>
</gene>
<keyword evidence="1" id="KW-0812">Transmembrane</keyword>
<dbReference type="Proteomes" id="UP000625711">
    <property type="component" value="Unassembled WGS sequence"/>
</dbReference>
<keyword evidence="1" id="KW-1133">Transmembrane helix</keyword>
<dbReference type="AlphaFoldDB" id="A0A834I9V3"/>
<evidence type="ECO:0000313" key="3">
    <source>
        <dbReference type="Proteomes" id="UP000625711"/>
    </source>
</evidence>
<name>A0A834I9V3_RHYFE</name>
<dbReference type="OrthoDB" id="4142200at2759"/>
<evidence type="ECO:0000313" key="2">
    <source>
        <dbReference type="EMBL" id="KAF7275466.1"/>
    </source>
</evidence>
<dbReference type="EMBL" id="JAACXV010010288">
    <property type="protein sequence ID" value="KAF7275466.1"/>
    <property type="molecule type" value="Genomic_DNA"/>
</dbReference>
<reference evidence="2" key="1">
    <citation type="submission" date="2020-08" db="EMBL/GenBank/DDBJ databases">
        <title>Genome sequencing and assembly of the red palm weevil Rhynchophorus ferrugineus.</title>
        <authorList>
            <person name="Dias G.B."/>
            <person name="Bergman C.M."/>
            <person name="Manee M."/>
        </authorList>
    </citation>
    <scope>NUCLEOTIDE SEQUENCE</scope>
    <source>
        <strain evidence="2">AA-2017</strain>
        <tissue evidence="2">Whole larva</tissue>
    </source>
</reference>
<keyword evidence="3" id="KW-1185">Reference proteome</keyword>
<proteinExistence type="predicted"/>
<comment type="caution">
    <text evidence="2">The sequence shown here is derived from an EMBL/GenBank/DDBJ whole genome shotgun (WGS) entry which is preliminary data.</text>
</comment>
<accession>A0A834I9V3</accession>
<feature type="non-terminal residue" evidence="2">
    <location>
        <position position="1"/>
    </location>
</feature>